<evidence type="ECO:0000256" key="1">
    <source>
        <dbReference type="SAM" id="MobiDB-lite"/>
    </source>
</evidence>
<dbReference type="PATRIC" id="fig|698760.3.peg.1799"/>
<sequence length="137" mass="14487">MPADGRVAIHGTASLVTWRQNLSAEQLSAQRRVSTNFTFTCANTSTVEDRPDFNAPRVAPPAEGQRGSPRQSVTRPNAIRGAPRSAQRAEIAQHFQGARQPLPGLGGKLSHTLTKRQGAPSGLAVGATFGAHRRVGG</sequence>
<accession>L7FDC0</accession>
<feature type="region of interest" description="Disordered" evidence="1">
    <location>
        <begin position="44"/>
        <end position="137"/>
    </location>
</feature>
<keyword evidence="3" id="KW-1185">Reference proteome</keyword>
<dbReference type="AlphaFoldDB" id="L7FDC0"/>
<evidence type="ECO:0000313" key="2">
    <source>
        <dbReference type="EMBL" id="ELP69533.1"/>
    </source>
</evidence>
<dbReference type="Proteomes" id="UP000010931">
    <property type="component" value="Unassembled WGS sequence"/>
</dbReference>
<evidence type="ECO:0000313" key="3">
    <source>
        <dbReference type="Proteomes" id="UP000010931"/>
    </source>
</evidence>
<proteinExistence type="predicted"/>
<dbReference type="EMBL" id="AEJB01000138">
    <property type="protein sequence ID" value="ELP69533.1"/>
    <property type="molecule type" value="Genomic_DNA"/>
</dbReference>
<protein>
    <submittedName>
        <fullName evidence="2">Uncharacterized protein</fullName>
    </submittedName>
</protein>
<organism evidence="2 3">
    <name type="scientific">Streptomyces turgidiscabies (strain Car8)</name>
    <dbReference type="NCBI Taxonomy" id="698760"/>
    <lineage>
        <taxon>Bacteria</taxon>
        <taxon>Bacillati</taxon>
        <taxon>Actinomycetota</taxon>
        <taxon>Actinomycetes</taxon>
        <taxon>Kitasatosporales</taxon>
        <taxon>Streptomycetaceae</taxon>
        <taxon>Streptomyces</taxon>
    </lineage>
</organism>
<comment type="caution">
    <text evidence="2">The sequence shown here is derived from an EMBL/GenBank/DDBJ whole genome shotgun (WGS) entry which is preliminary data.</text>
</comment>
<name>L7FDC0_STRT8</name>
<reference evidence="2 3" key="1">
    <citation type="journal article" date="2011" name="Plasmid">
        <title>Streptomyces turgidiscabies Car8 contains a modular pathogenicity island that shares virulence genes with other actinobacterial plant pathogens.</title>
        <authorList>
            <person name="Huguet-Tapia J.C."/>
            <person name="Badger J.H."/>
            <person name="Loria R."/>
            <person name="Pettis G.S."/>
        </authorList>
    </citation>
    <scope>NUCLEOTIDE SEQUENCE [LARGE SCALE GENOMIC DNA]</scope>
    <source>
        <strain evidence="2 3">Car8</strain>
    </source>
</reference>
<gene>
    <name evidence="2" type="ORF">STRTUCAR8_00617</name>
</gene>